<gene>
    <name evidence="19" type="primary">thiI</name>
    <name evidence="21" type="ORF">BBF96_14510</name>
</gene>
<dbReference type="GO" id="GO:0004810">
    <property type="term" value="F:CCA tRNA nucleotidyltransferase activity"/>
    <property type="evidence" value="ECO:0007669"/>
    <property type="project" value="InterPro"/>
</dbReference>
<dbReference type="InterPro" id="IPR014729">
    <property type="entry name" value="Rossmann-like_a/b/a_fold"/>
</dbReference>
<name>A0A3S9T1T4_9FIRM</name>
<dbReference type="GO" id="GO:0052837">
    <property type="term" value="P:thiazole biosynthetic process"/>
    <property type="evidence" value="ECO:0007669"/>
    <property type="project" value="TreeGrafter"/>
</dbReference>
<organism evidence="21 22">
    <name type="scientific">Anoxybacter fermentans</name>
    <dbReference type="NCBI Taxonomy" id="1323375"/>
    <lineage>
        <taxon>Bacteria</taxon>
        <taxon>Bacillati</taxon>
        <taxon>Bacillota</taxon>
        <taxon>Clostridia</taxon>
        <taxon>Halanaerobiales</taxon>
        <taxon>Anoxybacter</taxon>
    </lineage>
</organism>
<dbReference type="InterPro" id="IPR049962">
    <property type="entry name" value="THUMP_ThiI"/>
</dbReference>
<evidence type="ECO:0000256" key="2">
    <source>
        <dbReference type="ARBA" id="ARBA00004948"/>
    </source>
</evidence>
<comment type="pathway">
    <text evidence="2 19">Cofactor biosynthesis; thiamine diphosphate biosynthesis.</text>
</comment>
<dbReference type="Proteomes" id="UP000267250">
    <property type="component" value="Chromosome"/>
</dbReference>
<evidence type="ECO:0000313" key="22">
    <source>
        <dbReference type="Proteomes" id="UP000267250"/>
    </source>
</evidence>
<dbReference type="CDD" id="cd11716">
    <property type="entry name" value="THUMP_ThiI"/>
    <property type="match status" value="1"/>
</dbReference>
<evidence type="ECO:0000259" key="20">
    <source>
        <dbReference type="PROSITE" id="PS51165"/>
    </source>
</evidence>
<evidence type="ECO:0000256" key="5">
    <source>
        <dbReference type="ARBA" id="ARBA00022679"/>
    </source>
</evidence>
<dbReference type="PROSITE" id="PS51165">
    <property type="entry name" value="THUMP"/>
    <property type="match status" value="1"/>
</dbReference>
<dbReference type="AlphaFoldDB" id="A0A3S9T1T4"/>
<dbReference type="EC" id="2.8.1.4" evidence="14 19"/>
<dbReference type="PANTHER" id="PTHR43209:SF1">
    <property type="entry name" value="TRNA SULFURTRANSFERASE"/>
    <property type="match status" value="1"/>
</dbReference>
<feature type="binding site" evidence="19">
    <location>
        <position position="296"/>
    </location>
    <ligand>
        <name>ATP</name>
        <dbReference type="ChEBI" id="CHEBI:30616"/>
    </ligand>
</feature>
<feature type="domain" description="THUMP" evidence="20">
    <location>
        <begin position="59"/>
        <end position="165"/>
    </location>
</feature>
<feature type="binding site" evidence="19">
    <location>
        <position position="265"/>
    </location>
    <ligand>
        <name>ATP</name>
        <dbReference type="ChEBI" id="CHEBI:30616"/>
    </ligand>
</feature>
<keyword evidence="8 19" id="KW-0694">RNA-binding</keyword>
<dbReference type="InterPro" id="IPR050102">
    <property type="entry name" value="tRNA_sulfurtransferase_ThiI"/>
</dbReference>
<dbReference type="OrthoDB" id="9773948at2"/>
<evidence type="ECO:0000256" key="3">
    <source>
        <dbReference type="ARBA" id="ARBA00022490"/>
    </source>
</evidence>
<feature type="binding site" evidence="19">
    <location>
        <position position="287"/>
    </location>
    <ligand>
        <name>ATP</name>
        <dbReference type="ChEBI" id="CHEBI:30616"/>
    </ligand>
</feature>
<comment type="catalytic activity">
    <reaction evidence="11 19">
        <text>[ThiS sulfur-carrier protein]-C-terminal Gly-Gly-AMP + S-sulfanyl-L-cysteinyl-[cysteine desulfurase] + AH2 = [ThiS sulfur-carrier protein]-C-terminal-Gly-aminoethanethioate + L-cysteinyl-[cysteine desulfurase] + A + AMP + 2 H(+)</text>
        <dbReference type="Rhea" id="RHEA:43340"/>
        <dbReference type="Rhea" id="RHEA-COMP:12157"/>
        <dbReference type="Rhea" id="RHEA-COMP:12158"/>
        <dbReference type="Rhea" id="RHEA-COMP:12910"/>
        <dbReference type="Rhea" id="RHEA-COMP:19908"/>
        <dbReference type="ChEBI" id="CHEBI:13193"/>
        <dbReference type="ChEBI" id="CHEBI:15378"/>
        <dbReference type="ChEBI" id="CHEBI:17499"/>
        <dbReference type="ChEBI" id="CHEBI:29950"/>
        <dbReference type="ChEBI" id="CHEBI:61963"/>
        <dbReference type="ChEBI" id="CHEBI:90618"/>
        <dbReference type="ChEBI" id="CHEBI:232372"/>
        <dbReference type="ChEBI" id="CHEBI:456215"/>
    </reaction>
</comment>
<evidence type="ECO:0000256" key="13">
    <source>
        <dbReference type="ARBA" id="ARBA00061472"/>
    </source>
</evidence>
<dbReference type="Gene3D" id="3.40.50.620">
    <property type="entry name" value="HUPs"/>
    <property type="match status" value="1"/>
</dbReference>
<keyword evidence="4 19" id="KW-0820">tRNA-binding</keyword>
<dbReference type="InterPro" id="IPR020536">
    <property type="entry name" value="ThiI_AANH"/>
</dbReference>
<dbReference type="GO" id="GO:0009228">
    <property type="term" value="P:thiamine biosynthetic process"/>
    <property type="evidence" value="ECO:0007669"/>
    <property type="project" value="UniProtKB-KW"/>
</dbReference>
<dbReference type="GO" id="GO:0005829">
    <property type="term" value="C:cytosol"/>
    <property type="evidence" value="ECO:0007669"/>
    <property type="project" value="TreeGrafter"/>
</dbReference>
<evidence type="ECO:0000256" key="19">
    <source>
        <dbReference type="HAMAP-Rule" id="MF_00021"/>
    </source>
</evidence>
<evidence type="ECO:0000256" key="12">
    <source>
        <dbReference type="ARBA" id="ARBA00058382"/>
    </source>
</evidence>
<evidence type="ECO:0000256" key="1">
    <source>
        <dbReference type="ARBA" id="ARBA00004496"/>
    </source>
</evidence>
<dbReference type="GO" id="GO:0000049">
    <property type="term" value="F:tRNA binding"/>
    <property type="evidence" value="ECO:0007669"/>
    <property type="project" value="UniProtKB-UniRule"/>
</dbReference>
<evidence type="ECO:0000256" key="6">
    <source>
        <dbReference type="ARBA" id="ARBA00022741"/>
    </source>
</evidence>
<dbReference type="InterPro" id="IPR004114">
    <property type="entry name" value="THUMP_dom"/>
</dbReference>
<evidence type="ECO:0000256" key="10">
    <source>
        <dbReference type="ARBA" id="ARBA00050570"/>
    </source>
</evidence>
<evidence type="ECO:0000256" key="18">
    <source>
        <dbReference type="ARBA" id="ARBA00080570"/>
    </source>
</evidence>
<keyword evidence="7 19" id="KW-0067">ATP-binding</keyword>
<dbReference type="UniPathway" id="UPA00060"/>
<dbReference type="GO" id="GO:0005524">
    <property type="term" value="F:ATP binding"/>
    <property type="evidence" value="ECO:0007669"/>
    <property type="project" value="UniProtKB-UniRule"/>
</dbReference>
<dbReference type="InterPro" id="IPR003720">
    <property type="entry name" value="tRNA_STrfase"/>
</dbReference>
<evidence type="ECO:0000256" key="7">
    <source>
        <dbReference type="ARBA" id="ARBA00022840"/>
    </source>
</evidence>
<dbReference type="CDD" id="cd01712">
    <property type="entry name" value="PPase_ThiI"/>
    <property type="match status" value="1"/>
</dbReference>
<dbReference type="KEGG" id="aft:BBF96_14510"/>
<dbReference type="SUPFAM" id="SSF52402">
    <property type="entry name" value="Adenine nucleotide alpha hydrolases-like"/>
    <property type="match status" value="1"/>
</dbReference>
<dbReference type="Pfam" id="PF02568">
    <property type="entry name" value="ThiI"/>
    <property type="match status" value="1"/>
</dbReference>
<evidence type="ECO:0000256" key="11">
    <source>
        <dbReference type="ARBA" id="ARBA00052330"/>
    </source>
</evidence>
<comment type="similarity">
    <text evidence="13 19">Belongs to the ThiI family.</text>
</comment>
<dbReference type="Pfam" id="PF02926">
    <property type="entry name" value="THUMP"/>
    <property type="match status" value="1"/>
</dbReference>
<keyword evidence="3 19" id="KW-0963">Cytoplasm</keyword>
<dbReference type="InterPro" id="IPR049961">
    <property type="entry name" value="ThiI_N"/>
</dbReference>
<dbReference type="HAMAP" id="MF_00021">
    <property type="entry name" value="ThiI"/>
    <property type="match status" value="1"/>
</dbReference>
<evidence type="ECO:0000256" key="8">
    <source>
        <dbReference type="ARBA" id="ARBA00022884"/>
    </source>
</evidence>
<feature type="binding site" evidence="19">
    <location>
        <begin position="183"/>
        <end position="184"/>
    </location>
    <ligand>
        <name>ATP</name>
        <dbReference type="ChEBI" id="CHEBI:30616"/>
    </ligand>
</feature>
<dbReference type="RefSeq" id="WP_127018295.1">
    <property type="nucleotide sequence ID" value="NZ_CP016379.1"/>
</dbReference>
<dbReference type="NCBIfam" id="TIGR00342">
    <property type="entry name" value="tRNA uracil 4-sulfurtransferase ThiI"/>
    <property type="match status" value="1"/>
</dbReference>
<keyword evidence="6 19" id="KW-0547">Nucleotide-binding</keyword>
<keyword evidence="22" id="KW-1185">Reference proteome</keyword>
<proteinExistence type="inferred from homology"/>
<evidence type="ECO:0000256" key="16">
    <source>
        <dbReference type="ARBA" id="ARBA00075337"/>
    </source>
</evidence>
<evidence type="ECO:0000256" key="14">
    <source>
        <dbReference type="ARBA" id="ARBA00066827"/>
    </source>
</evidence>
<keyword evidence="5 19" id="KW-0808">Transferase</keyword>
<comment type="catalytic activity">
    <reaction evidence="10 19">
        <text>[ThiI sulfur-carrier protein]-S-sulfanyl-L-cysteine + a uridine in tRNA + 2 reduced [2Fe-2S]-[ferredoxin] + ATP + H(+) = [ThiI sulfur-carrier protein]-L-cysteine + a 4-thiouridine in tRNA + 2 oxidized [2Fe-2S]-[ferredoxin] + AMP + diphosphate</text>
        <dbReference type="Rhea" id="RHEA:24176"/>
        <dbReference type="Rhea" id="RHEA-COMP:10000"/>
        <dbReference type="Rhea" id="RHEA-COMP:10001"/>
        <dbReference type="Rhea" id="RHEA-COMP:13337"/>
        <dbReference type="Rhea" id="RHEA-COMP:13338"/>
        <dbReference type="Rhea" id="RHEA-COMP:13339"/>
        <dbReference type="Rhea" id="RHEA-COMP:13340"/>
        <dbReference type="ChEBI" id="CHEBI:15378"/>
        <dbReference type="ChEBI" id="CHEBI:29950"/>
        <dbReference type="ChEBI" id="CHEBI:30616"/>
        <dbReference type="ChEBI" id="CHEBI:33019"/>
        <dbReference type="ChEBI" id="CHEBI:33737"/>
        <dbReference type="ChEBI" id="CHEBI:33738"/>
        <dbReference type="ChEBI" id="CHEBI:61963"/>
        <dbReference type="ChEBI" id="CHEBI:65315"/>
        <dbReference type="ChEBI" id="CHEBI:136798"/>
        <dbReference type="ChEBI" id="CHEBI:456215"/>
        <dbReference type="EC" id="2.8.1.4"/>
    </reaction>
</comment>
<feature type="binding site" evidence="19">
    <location>
        <begin position="208"/>
        <end position="209"/>
    </location>
    <ligand>
        <name>ATP</name>
        <dbReference type="ChEBI" id="CHEBI:30616"/>
    </ligand>
</feature>
<dbReference type="Pfam" id="PF22025">
    <property type="entry name" value="ThiI_fer"/>
    <property type="match status" value="1"/>
</dbReference>
<evidence type="ECO:0000256" key="15">
    <source>
        <dbReference type="ARBA" id="ARBA00071867"/>
    </source>
</evidence>
<dbReference type="EMBL" id="CP016379">
    <property type="protein sequence ID" value="AZR74489.1"/>
    <property type="molecule type" value="Genomic_DNA"/>
</dbReference>
<sequence>MYTDILIRYGEIGLKGKNRKTFEKILVRNIKECLRDLGQFNVERTYGRIYLRQVDGLIDQIVERLARVPGIVSLSPVVKTGLDMEEIKEMALRVLEDALPDGGTFKVETKRANKNFPLISPEINRQVSAHLLINFSKELKVDVHNPDTVVFVEVRSEHVYLYSKVIDGPGGLPVGSSGRGLLLLSGGIDSPVAGWLGMKRGVIIDALHFYSFPFTSERSKEKVIELAKVLARYSGKMRLFIGYFTNIQKAIGLKCPERLHITIMRRMMFRMATEIAHRYNAKVLFTGESIGQVASQTLESMEVINAVTNIPVLRPLITMDKTEIMDLARKIGTYEISIQPYEDCCTVFVPDAPATRPRLKDAEAAEKDLMIDQLIKEAIERSTVLIITPDGVEAEYSLAEEQGVML</sequence>
<evidence type="ECO:0000313" key="21">
    <source>
        <dbReference type="EMBL" id="AZR74489.1"/>
    </source>
</evidence>
<dbReference type="PANTHER" id="PTHR43209">
    <property type="entry name" value="TRNA SULFURTRANSFERASE"/>
    <property type="match status" value="1"/>
</dbReference>
<keyword evidence="9 19" id="KW-0784">Thiamine biosynthesis</keyword>
<evidence type="ECO:0000256" key="17">
    <source>
        <dbReference type="ARBA" id="ARBA00077849"/>
    </source>
</evidence>
<dbReference type="Gene3D" id="3.30.2130.30">
    <property type="match status" value="1"/>
</dbReference>
<protein>
    <recommendedName>
        <fullName evidence="15 19">Probable tRNA sulfurtransferase</fullName>
        <ecNumber evidence="14 19">2.8.1.4</ecNumber>
    </recommendedName>
    <alternativeName>
        <fullName evidence="16 19">Sulfur carrier protein ThiS sulfurtransferase</fullName>
    </alternativeName>
    <alternativeName>
        <fullName evidence="17 19">Thiamine biosynthesis protein ThiI</fullName>
    </alternativeName>
    <alternativeName>
        <fullName evidence="18 19">tRNA 4-thiouridine synthase</fullName>
    </alternativeName>
</protein>
<accession>A0A3S9T1T4</accession>
<dbReference type="InterPro" id="IPR054173">
    <property type="entry name" value="ThiI_fer"/>
</dbReference>
<comment type="function">
    <text evidence="12 19">Catalyzes the ATP-dependent transfer of a sulfur to tRNA to produce 4-thiouridine in position 8 of tRNAs, which functions as a near-UV photosensor. Also catalyzes the transfer of sulfur to the sulfur carrier protein ThiS, forming ThiS-thiocarboxylate. This is a step in the synthesis of thiazole, in the thiamine biosynthesis pathway. The sulfur is donated as persulfide by IscS.</text>
</comment>
<dbReference type="GO" id="GO:0002937">
    <property type="term" value="P:tRNA 4-thiouridine biosynthesis"/>
    <property type="evidence" value="ECO:0007669"/>
    <property type="project" value="TreeGrafter"/>
</dbReference>
<dbReference type="SMART" id="SM00981">
    <property type="entry name" value="THUMP"/>
    <property type="match status" value="1"/>
</dbReference>
<dbReference type="GO" id="GO:0140741">
    <property type="term" value="F:tRNA-uracil-4 sulfurtransferase activity"/>
    <property type="evidence" value="ECO:0007669"/>
    <property type="project" value="UniProtKB-EC"/>
</dbReference>
<dbReference type="GO" id="GO:0009229">
    <property type="term" value="P:thiamine diphosphate biosynthetic process"/>
    <property type="evidence" value="ECO:0007669"/>
    <property type="project" value="UniProtKB-UniRule"/>
</dbReference>
<comment type="subcellular location">
    <subcellularLocation>
        <location evidence="1 19">Cytoplasm</location>
    </subcellularLocation>
</comment>
<dbReference type="SUPFAM" id="SSF143437">
    <property type="entry name" value="THUMP domain-like"/>
    <property type="match status" value="1"/>
</dbReference>
<reference evidence="21 22" key="1">
    <citation type="submission" date="2016-07" db="EMBL/GenBank/DDBJ databases">
        <title>Genome and transcriptome analysis of iron-reducing fermentative bacteria Anoxybacter fermentans.</title>
        <authorList>
            <person name="Zeng X."/>
            <person name="Shao Z."/>
        </authorList>
    </citation>
    <scope>NUCLEOTIDE SEQUENCE [LARGE SCALE GENOMIC DNA]</scope>
    <source>
        <strain evidence="21 22">DY22613</strain>
    </source>
</reference>
<evidence type="ECO:0000256" key="4">
    <source>
        <dbReference type="ARBA" id="ARBA00022555"/>
    </source>
</evidence>
<dbReference type="FunFam" id="3.40.50.620:FF:000053">
    <property type="entry name" value="Probable tRNA sulfurtransferase"/>
    <property type="match status" value="1"/>
</dbReference>
<evidence type="ECO:0000256" key="9">
    <source>
        <dbReference type="ARBA" id="ARBA00022977"/>
    </source>
</evidence>